<dbReference type="InterPro" id="IPR041633">
    <property type="entry name" value="Polbeta"/>
</dbReference>
<reference evidence="2 3" key="1">
    <citation type="journal article" date="2016" name="Sci. Rep.">
        <title>Metabolic traits of an uncultured archaeal lineage -MSBL1- from brine pools of the Red Sea.</title>
        <authorList>
            <person name="Mwirichia R."/>
            <person name="Alam I."/>
            <person name="Rashid M."/>
            <person name="Vinu M."/>
            <person name="Ba-Alawi W."/>
            <person name="Anthony Kamau A."/>
            <person name="Kamanda Ngugi D."/>
            <person name="Goker M."/>
            <person name="Klenk H.P."/>
            <person name="Bajic V."/>
            <person name="Stingl U."/>
        </authorList>
    </citation>
    <scope>NUCLEOTIDE SEQUENCE [LARGE SCALE GENOMIC DNA]</scope>
    <source>
        <strain evidence="2">SCGC-AAA261F17</strain>
    </source>
</reference>
<dbReference type="Proteomes" id="UP000070035">
    <property type="component" value="Unassembled WGS sequence"/>
</dbReference>
<protein>
    <recommendedName>
        <fullName evidence="1">Polymerase beta nucleotidyltransferase domain-containing protein</fullName>
    </recommendedName>
</protein>
<dbReference type="InterPro" id="IPR043519">
    <property type="entry name" value="NT_sf"/>
</dbReference>
<feature type="domain" description="Polymerase beta nucleotidyltransferase" evidence="1">
    <location>
        <begin position="11"/>
        <end position="95"/>
    </location>
</feature>
<dbReference type="Pfam" id="PF18765">
    <property type="entry name" value="Polbeta"/>
    <property type="match status" value="1"/>
</dbReference>
<dbReference type="SUPFAM" id="SSF81301">
    <property type="entry name" value="Nucleotidyltransferase"/>
    <property type="match status" value="1"/>
</dbReference>
<name>A0A133V4N7_9EURY</name>
<organism evidence="2 3">
    <name type="scientific">candidate division MSBL1 archaeon SCGC-AAA261F17</name>
    <dbReference type="NCBI Taxonomy" id="1698274"/>
    <lineage>
        <taxon>Archaea</taxon>
        <taxon>Methanobacteriati</taxon>
        <taxon>Methanobacteriota</taxon>
        <taxon>candidate division MSBL1</taxon>
    </lineage>
</organism>
<proteinExistence type="predicted"/>
<evidence type="ECO:0000313" key="3">
    <source>
        <dbReference type="Proteomes" id="UP000070035"/>
    </source>
</evidence>
<dbReference type="AlphaFoldDB" id="A0A133V4N7"/>
<keyword evidence="3" id="KW-1185">Reference proteome</keyword>
<evidence type="ECO:0000313" key="2">
    <source>
        <dbReference type="EMBL" id="KXB01405.1"/>
    </source>
</evidence>
<sequence length="125" mass="14957">MDRQTIEKDFSFLKERKGVLAVLLFGSRVTKREHERSDVDICIVAPEEDPWSLWLDVDRRVRSKGRYDFHIFEDFGLKMKHQVLENHEIIWCRDEPKLHEYFYTYRKLWDDQAKARGVAARAASA</sequence>
<dbReference type="EMBL" id="LHXY01000039">
    <property type="protein sequence ID" value="KXB01405.1"/>
    <property type="molecule type" value="Genomic_DNA"/>
</dbReference>
<comment type="caution">
    <text evidence="2">The sequence shown here is derived from an EMBL/GenBank/DDBJ whole genome shotgun (WGS) entry which is preliminary data.</text>
</comment>
<dbReference type="Gene3D" id="3.30.460.10">
    <property type="entry name" value="Beta Polymerase, domain 2"/>
    <property type="match status" value="1"/>
</dbReference>
<gene>
    <name evidence="2" type="ORF">AKJ44_02590</name>
</gene>
<dbReference type="CDD" id="cd05403">
    <property type="entry name" value="NT_KNTase_like"/>
    <property type="match status" value="1"/>
</dbReference>
<evidence type="ECO:0000259" key="1">
    <source>
        <dbReference type="Pfam" id="PF18765"/>
    </source>
</evidence>
<accession>A0A133V4N7</accession>